<dbReference type="SUPFAM" id="SSF52540">
    <property type="entry name" value="P-loop containing nucleoside triphosphate hydrolases"/>
    <property type="match status" value="1"/>
</dbReference>
<reference evidence="3" key="1">
    <citation type="journal article" date="2019" name="Int. J. Syst. Evol. Microbiol.">
        <title>The Global Catalogue of Microorganisms (GCM) 10K type strain sequencing project: providing services to taxonomists for standard genome sequencing and annotation.</title>
        <authorList>
            <consortium name="The Broad Institute Genomics Platform"/>
            <consortium name="The Broad Institute Genome Sequencing Center for Infectious Disease"/>
            <person name="Wu L."/>
            <person name="Ma J."/>
        </authorList>
    </citation>
    <scope>NUCLEOTIDE SEQUENCE [LARGE SCALE GENOMIC DNA]</scope>
    <source>
        <strain evidence="3">CCUG 43114</strain>
    </source>
</reference>
<evidence type="ECO:0000259" key="1">
    <source>
        <dbReference type="Pfam" id="PF02374"/>
    </source>
</evidence>
<organism evidence="2 3">
    <name type="scientific">Aquipuribacter nitratireducens</name>
    <dbReference type="NCBI Taxonomy" id="650104"/>
    <lineage>
        <taxon>Bacteria</taxon>
        <taxon>Bacillati</taxon>
        <taxon>Actinomycetota</taxon>
        <taxon>Actinomycetes</taxon>
        <taxon>Micrococcales</taxon>
        <taxon>Intrasporangiaceae</taxon>
        <taxon>Aquipuribacter</taxon>
    </lineage>
</organism>
<accession>A0ABW0GQX3</accession>
<proteinExistence type="predicted"/>
<dbReference type="Proteomes" id="UP001596122">
    <property type="component" value="Unassembled WGS sequence"/>
</dbReference>
<dbReference type="PANTHER" id="PTHR10803:SF31">
    <property type="entry name" value="ATPASE RV3679-RELATED"/>
    <property type="match status" value="1"/>
</dbReference>
<dbReference type="PANTHER" id="PTHR10803">
    <property type="entry name" value="ARSENICAL PUMP-DRIVING ATPASE ARSENITE-TRANSLOCATING ATPASE"/>
    <property type="match status" value="1"/>
</dbReference>
<protein>
    <submittedName>
        <fullName evidence="2">ArsA-related P-loop ATPase</fullName>
    </submittedName>
</protein>
<evidence type="ECO:0000313" key="2">
    <source>
        <dbReference type="EMBL" id="MFC5381948.1"/>
    </source>
</evidence>
<dbReference type="RefSeq" id="WP_340270033.1">
    <property type="nucleotide sequence ID" value="NZ_JBBEOG010000005.1"/>
</dbReference>
<comment type="caution">
    <text evidence="2">The sequence shown here is derived from an EMBL/GenBank/DDBJ whole genome shotgun (WGS) entry which is preliminary data.</text>
</comment>
<sequence length="353" mass="37270">MPDLLAARVRLHVVTGKGGTGKTTVAAALGVALARRGRRVLLVEVEERQGIARVFDTAPLGYEARSLVRVPGGELLGLSVEAKAALLEYLEVFYRLGRAGRALDRIGAVDFATTIAPGLRDVLLTGKVYDAVRLKRGRRRGDGPYAYDHVVVDAPPTGRIGRFLNVNADVAELARMGPVHSQAAAMTEVFRASATAVHLVTLLEDMPVQETVDAATELRGLGLPLGGLLVNQVRPTLVDADRLADVAAGHVDVAALRTGLQEAGVPGRRPKVRAEALAQQAVEHAQRVQREASLRGRLHEVGLPVVELPQLHGGRDGLHHGGVHELADALTAWATTPAPPTTSGAPQATAGRA</sequence>
<name>A0ABW0GQX3_9MICO</name>
<dbReference type="InterPro" id="IPR025723">
    <property type="entry name" value="ArsA/GET3_ATPase-like"/>
</dbReference>
<dbReference type="EMBL" id="JBHSLD010000014">
    <property type="protein sequence ID" value="MFC5381948.1"/>
    <property type="molecule type" value="Genomic_DNA"/>
</dbReference>
<dbReference type="InterPro" id="IPR016300">
    <property type="entry name" value="ATPase_ArsA/GET3"/>
</dbReference>
<dbReference type="Gene3D" id="3.40.50.300">
    <property type="entry name" value="P-loop containing nucleotide triphosphate hydrolases"/>
    <property type="match status" value="1"/>
</dbReference>
<dbReference type="InterPro" id="IPR027417">
    <property type="entry name" value="P-loop_NTPase"/>
</dbReference>
<feature type="domain" description="ArsA/GET3 Anion-transporting ATPase-like" evidence="1">
    <location>
        <begin position="11"/>
        <end position="182"/>
    </location>
</feature>
<dbReference type="Pfam" id="PF02374">
    <property type="entry name" value="ArsA_ATPase"/>
    <property type="match status" value="1"/>
</dbReference>
<keyword evidence="3" id="KW-1185">Reference proteome</keyword>
<gene>
    <name evidence="2" type="ORF">ACFPJ6_14290</name>
</gene>
<evidence type="ECO:0000313" key="3">
    <source>
        <dbReference type="Proteomes" id="UP001596122"/>
    </source>
</evidence>